<organism evidence="1 2">
    <name type="scientific">Arsenicitalea aurantiaca</name>
    <dbReference type="NCBI Taxonomy" id="1783274"/>
    <lineage>
        <taxon>Bacteria</taxon>
        <taxon>Pseudomonadati</taxon>
        <taxon>Pseudomonadota</taxon>
        <taxon>Alphaproteobacteria</taxon>
        <taxon>Hyphomicrobiales</taxon>
        <taxon>Devosiaceae</taxon>
        <taxon>Arsenicitalea</taxon>
    </lineage>
</organism>
<reference evidence="1 2" key="1">
    <citation type="journal article" date="2016" name="Int. J. Syst. Evol. Microbiol.">
        <title>Arsenicitalea aurantiaca gen. nov., sp. nov., a new member of the family Hyphomicrobiaceae, isolated from high-arsenic sediment.</title>
        <authorList>
            <person name="Mu Y."/>
            <person name="Zhou L."/>
            <person name="Zeng X.C."/>
            <person name="Liu L."/>
            <person name="Pan Y."/>
            <person name="Chen X."/>
            <person name="Wang J."/>
            <person name="Li S."/>
            <person name="Li W.J."/>
            <person name="Wang Y."/>
        </authorList>
    </citation>
    <scope>NUCLEOTIDE SEQUENCE [LARGE SCALE GENOMIC DNA]</scope>
    <source>
        <strain evidence="1 2">42-50</strain>
    </source>
</reference>
<keyword evidence="2" id="KW-1185">Reference proteome</keyword>
<evidence type="ECO:0000313" key="1">
    <source>
        <dbReference type="EMBL" id="RUT34540.1"/>
    </source>
</evidence>
<proteinExistence type="predicted"/>
<comment type="caution">
    <text evidence="1">The sequence shown here is derived from an EMBL/GenBank/DDBJ whole genome shotgun (WGS) entry which is preliminary data.</text>
</comment>
<sequence>MAQPTQRPQLLALKEAATLARRSYAWAWERADDGRLDVVRIGCRIMVTEESLFRAIAADLARRRRARKEPARLRLVVDNTK</sequence>
<name>A0A433XKD7_9HYPH</name>
<gene>
    <name evidence="1" type="ORF">EMQ25_00830</name>
</gene>
<dbReference type="RefSeq" id="WP_127186659.1">
    <property type="nucleotide sequence ID" value="NZ_RZNJ01000001.1"/>
</dbReference>
<dbReference type="AlphaFoldDB" id="A0A433XKD7"/>
<dbReference type="Proteomes" id="UP000281547">
    <property type="component" value="Unassembled WGS sequence"/>
</dbReference>
<dbReference type="EMBL" id="RZNJ01000001">
    <property type="protein sequence ID" value="RUT34540.1"/>
    <property type="molecule type" value="Genomic_DNA"/>
</dbReference>
<protein>
    <submittedName>
        <fullName evidence="1">Uncharacterized protein</fullName>
    </submittedName>
</protein>
<accession>A0A433XKD7</accession>
<evidence type="ECO:0000313" key="2">
    <source>
        <dbReference type="Proteomes" id="UP000281547"/>
    </source>
</evidence>
<dbReference type="OrthoDB" id="10008457at2"/>